<keyword evidence="3" id="KW-1185">Reference proteome</keyword>
<evidence type="ECO:0000256" key="1">
    <source>
        <dbReference type="SAM" id="MobiDB-lite"/>
    </source>
</evidence>
<sequence length="100" mass="10174">MALCSSVAAVGRDVSGRLPGRTRVRRRSLRPDARPAEVSGPDARPAEVSGPDARPAQVSGPDAPGRTRQRDMSGGTCPGSRGMRTGATVAVEGNAGPSPL</sequence>
<dbReference type="EMBL" id="BNEK01000005">
    <property type="protein sequence ID" value="GHJ31997.1"/>
    <property type="molecule type" value="Genomic_DNA"/>
</dbReference>
<protein>
    <submittedName>
        <fullName evidence="2">Uncharacterized protein</fullName>
    </submittedName>
</protein>
<comment type="caution">
    <text evidence="2">The sequence shown here is derived from an EMBL/GenBank/DDBJ whole genome shotgun (WGS) entry which is preliminary data.</text>
</comment>
<gene>
    <name evidence="2" type="ORF">TPA0910_64300</name>
</gene>
<proteinExistence type="predicted"/>
<dbReference type="Proteomes" id="UP001054854">
    <property type="component" value="Unassembled WGS sequence"/>
</dbReference>
<evidence type="ECO:0000313" key="3">
    <source>
        <dbReference type="Proteomes" id="UP001054854"/>
    </source>
</evidence>
<organism evidence="2 3">
    <name type="scientific">Streptomyces hygroscopicus</name>
    <dbReference type="NCBI Taxonomy" id="1912"/>
    <lineage>
        <taxon>Bacteria</taxon>
        <taxon>Bacillati</taxon>
        <taxon>Actinomycetota</taxon>
        <taxon>Actinomycetes</taxon>
        <taxon>Kitasatosporales</taxon>
        <taxon>Streptomycetaceae</taxon>
        <taxon>Streptomyces</taxon>
        <taxon>Streptomyces violaceusniger group</taxon>
    </lineage>
</organism>
<reference evidence="2" key="1">
    <citation type="submission" date="2024-05" db="EMBL/GenBank/DDBJ databases">
        <title>Whole genome shotgun sequence of Streptomyces hygroscopicus NBRC 113678.</title>
        <authorList>
            <person name="Komaki H."/>
            <person name="Tamura T."/>
        </authorList>
    </citation>
    <scope>NUCLEOTIDE SEQUENCE</scope>
    <source>
        <strain evidence="2">N11-34</strain>
    </source>
</reference>
<accession>A0ABQ3U8R4</accession>
<evidence type="ECO:0000313" key="2">
    <source>
        <dbReference type="EMBL" id="GHJ31997.1"/>
    </source>
</evidence>
<name>A0ABQ3U8R4_STRHY</name>
<feature type="region of interest" description="Disordered" evidence="1">
    <location>
        <begin position="1"/>
        <end position="100"/>
    </location>
</feature>